<dbReference type="NCBIfam" id="TIGR00254">
    <property type="entry name" value="GGDEF"/>
    <property type="match status" value="1"/>
</dbReference>
<dbReference type="SMART" id="SM00091">
    <property type="entry name" value="PAS"/>
    <property type="match status" value="5"/>
</dbReference>
<dbReference type="CDD" id="cd01948">
    <property type="entry name" value="EAL"/>
    <property type="match status" value="1"/>
</dbReference>
<feature type="domain" description="EAL" evidence="3">
    <location>
        <begin position="725"/>
        <end position="979"/>
    </location>
</feature>
<dbReference type="InterPro" id="IPR001633">
    <property type="entry name" value="EAL_dom"/>
</dbReference>
<dbReference type="Pfam" id="PF08447">
    <property type="entry name" value="PAS_3"/>
    <property type="match status" value="1"/>
</dbReference>
<dbReference type="PROSITE" id="PS50112">
    <property type="entry name" value="PAS"/>
    <property type="match status" value="4"/>
</dbReference>
<dbReference type="Pfam" id="PF13426">
    <property type="entry name" value="PAS_9"/>
    <property type="match status" value="2"/>
</dbReference>
<evidence type="ECO:0000259" key="3">
    <source>
        <dbReference type="PROSITE" id="PS50883"/>
    </source>
</evidence>
<feature type="domain" description="PAC" evidence="2">
    <location>
        <begin position="252"/>
        <end position="304"/>
    </location>
</feature>
<dbReference type="InterPro" id="IPR001610">
    <property type="entry name" value="PAC"/>
</dbReference>
<gene>
    <name evidence="5" type="ORF">GCM10007907_17830</name>
</gene>
<proteinExistence type="predicted"/>
<dbReference type="Gene3D" id="3.30.70.270">
    <property type="match status" value="1"/>
</dbReference>
<dbReference type="NCBIfam" id="TIGR00229">
    <property type="entry name" value="sensory_box"/>
    <property type="match status" value="4"/>
</dbReference>
<dbReference type="PANTHER" id="PTHR44757:SF2">
    <property type="entry name" value="BIOFILM ARCHITECTURE MAINTENANCE PROTEIN MBAA"/>
    <property type="match status" value="1"/>
</dbReference>
<dbReference type="InterPro" id="IPR013656">
    <property type="entry name" value="PAS_4"/>
</dbReference>
<feature type="domain" description="PAS" evidence="1">
    <location>
        <begin position="82"/>
        <end position="129"/>
    </location>
</feature>
<evidence type="ECO:0008006" key="7">
    <source>
        <dbReference type="Google" id="ProtNLM"/>
    </source>
</evidence>
<dbReference type="Gene3D" id="3.20.20.450">
    <property type="entry name" value="EAL domain"/>
    <property type="match status" value="1"/>
</dbReference>
<name>A0ABQ5YG67_9NEIS</name>
<feature type="domain" description="PAS" evidence="1">
    <location>
        <begin position="180"/>
        <end position="250"/>
    </location>
</feature>
<evidence type="ECO:0000313" key="6">
    <source>
        <dbReference type="Proteomes" id="UP001156706"/>
    </source>
</evidence>
<evidence type="ECO:0000259" key="4">
    <source>
        <dbReference type="PROSITE" id="PS50887"/>
    </source>
</evidence>
<dbReference type="InterPro" id="IPR052155">
    <property type="entry name" value="Biofilm_reg_signaling"/>
</dbReference>
<organism evidence="5 6">
    <name type="scientific">Chitinimonas prasina</name>
    <dbReference type="NCBI Taxonomy" id="1434937"/>
    <lineage>
        <taxon>Bacteria</taxon>
        <taxon>Pseudomonadati</taxon>
        <taxon>Pseudomonadota</taxon>
        <taxon>Betaproteobacteria</taxon>
        <taxon>Neisseriales</taxon>
        <taxon>Chitinibacteraceae</taxon>
        <taxon>Chitinimonas</taxon>
    </lineage>
</organism>
<dbReference type="EMBL" id="BSOG01000002">
    <property type="protein sequence ID" value="GLR12993.1"/>
    <property type="molecule type" value="Genomic_DNA"/>
</dbReference>
<dbReference type="SMART" id="SM00267">
    <property type="entry name" value="GGDEF"/>
    <property type="match status" value="1"/>
</dbReference>
<accession>A0ABQ5YG67</accession>
<dbReference type="Proteomes" id="UP001156706">
    <property type="component" value="Unassembled WGS sequence"/>
</dbReference>
<dbReference type="CDD" id="cd00130">
    <property type="entry name" value="PAS"/>
    <property type="match status" value="4"/>
</dbReference>
<feature type="domain" description="PAC" evidence="2">
    <location>
        <begin position="499"/>
        <end position="551"/>
    </location>
</feature>
<dbReference type="PROSITE" id="PS50883">
    <property type="entry name" value="EAL"/>
    <property type="match status" value="1"/>
</dbReference>
<dbReference type="PROSITE" id="PS50887">
    <property type="entry name" value="GGDEF"/>
    <property type="match status" value="1"/>
</dbReference>
<dbReference type="PANTHER" id="PTHR44757">
    <property type="entry name" value="DIGUANYLATE CYCLASE DGCP"/>
    <property type="match status" value="1"/>
</dbReference>
<dbReference type="InterPro" id="IPR029787">
    <property type="entry name" value="Nucleotide_cyclase"/>
</dbReference>
<dbReference type="InterPro" id="IPR013655">
    <property type="entry name" value="PAS_fold_3"/>
</dbReference>
<dbReference type="PROSITE" id="PS50113">
    <property type="entry name" value="PAC"/>
    <property type="match status" value="3"/>
</dbReference>
<feature type="domain" description="PAS" evidence="1">
    <location>
        <begin position="426"/>
        <end position="497"/>
    </location>
</feature>
<feature type="domain" description="PAC" evidence="2">
    <location>
        <begin position="379"/>
        <end position="429"/>
    </location>
</feature>
<dbReference type="RefSeq" id="WP_284196112.1">
    <property type="nucleotide sequence ID" value="NZ_BSOG01000002.1"/>
</dbReference>
<dbReference type="Pfam" id="PF00990">
    <property type="entry name" value="GGDEF"/>
    <property type="match status" value="1"/>
</dbReference>
<dbReference type="InterPro" id="IPR000160">
    <property type="entry name" value="GGDEF_dom"/>
</dbReference>
<dbReference type="SUPFAM" id="SSF141868">
    <property type="entry name" value="EAL domain-like"/>
    <property type="match status" value="1"/>
</dbReference>
<reference evidence="6" key="1">
    <citation type="journal article" date="2019" name="Int. J. Syst. Evol. Microbiol.">
        <title>The Global Catalogue of Microorganisms (GCM) 10K type strain sequencing project: providing services to taxonomists for standard genome sequencing and annotation.</title>
        <authorList>
            <consortium name="The Broad Institute Genomics Platform"/>
            <consortium name="The Broad Institute Genome Sequencing Center for Infectious Disease"/>
            <person name="Wu L."/>
            <person name="Ma J."/>
        </authorList>
    </citation>
    <scope>NUCLEOTIDE SEQUENCE [LARGE SCALE GENOMIC DNA]</scope>
    <source>
        <strain evidence="6">NBRC 110044</strain>
    </source>
</reference>
<feature type="domain" description="GGDEF" evidence="4">
    <location>
        <begin position="583"/>
        <end position="716"/>
    </location>
</feature>
<sequence length="996" mass="110206">MEKTPGIWPPLLKGVVAATAVLAASLLPAWVALPLAVAIGGAVAYVCHLRSAAKPDDTEVAAELAGFVEQSLVGIYCLEADRIVYGNQAMADILAYPRDALSDLPLSRVIHPDDLGLVTENVRRRMAGEVDSLRYPFRILRGDGQIRHCEVHSRAARLGGEHRLVGVLIDITDRITVQHELALYARAFEASSEGIVVTDAMGMIVTVNSALENLSGYRRDELMGQPVLSLEHRISGTRLEHIVAAALSSGRWQGEFLALRKNGDVYPTMLSISALRNEHHAVSHYIAIITDLSPIRAAERKLLESEGKFRAFVELSLVGLYVVQDGRLVYANPEIARVLGYDSAEQLIGLSVEDMTATEDLPLLRDYHRRRLAGEMESARYTYRARRRDGSLLWVEAHGRVFEYDGRLAVMGIALDVSQRIEAERQSRLAERVFESASEGILITDADSRIVAVNPAFSRITGYSAQQAIGKLSRMLMRQDARAEFNHEMLDHLARDGHWQGEMRDRRLGGEWYPVWMSISAVRDDAGRINSYVGVFTDYTSRKEAETRLHYLANHDGLTGLLNRSGLMSQLEHEISRARNLKQSLAVLFLDLDRFKAINDTLGHGAGDKLLVAATERLRNQVKATDLLGRLGGDEFTLVLENLPSPEMAADVANRVVDAMAQHFFIDGHEMFVTASVGVAVYPGDGHDAASLLKNADVAMYRAKQRGKNTYQFFAKEMNAQAFEHLLLENSLRHALERGEFELHYQPQVATETGEIVGVEALIRWRHPELGLVPPARFIPLAEQNGLIVPIGAWVLQEACRQGKAWLDAGYGLRHVAVNLSARQFADDNLLGYISAALSQSGLPPYMLELELTESTVMQQPQDAVRLLLRLQEMGVALSIDDFGTGYSSLVSLKQFPLDNLKIDRGFISGIPHEGDDMAITEAIVAIARKMALKVVAEGVETVEQFDFLRAAGCDLVQGYLLGRPMPASELMMRLAADKVLLPRLDAGWQEIHPPH</sequence>
<dbReference type="InterPro" id="IPR035965">
    <property type="entry name" value="PAS-like_dom_sf"/>
</dbReference>
<dbReference type="InterPro" id="IPR000700">
    <property type="entry name" value="PAS-assoc_C"/>
</dbReference>
<comment type="caution">
    <text evidence="5">The sequence shown here is derived from an EMBL/GenBank/DDBJ whole genome shotgun (WGS) entry which is preliminary data.</text>
</comment>
<dbReference type="Pfam" id="PF00563">
    <property type="entry name" value="EAL"/>
    <property type="match status" value="1"/>
</dbReference>
<dbReference type="InterPro" id="IPR035919">
    <property type="entry name" value="EAL_sf"/>
</dbReference>
<dbReference type="InterPro" id="IPR000014">
    <property type="entry name" value="PAS"/>
</dbReference>
<dbReference type="SUPFAM" id="SSF55785">
    <property type="entry name" value="PYP-like sensor domain (PAS domain)"/>
    <property type="match status" value="4"/>
</dbReference>
<dbReference type="SUPFAM" id="SSF55073">
    <property type="entry name" value="Nucleotide cyclase"/>
    <property type="match status" value="1"/>
</dbReference>
<evidence type="ECO:0000313" key="5">
    <source>
        <dbReference type="EMBL" id="GLR12993.1"/>
    </source>
</evidence>
<evidence type="ECO:0000259" key="1">
    <source>
        <dbReference type="PROSITE" id="PS50112"/>
    </source>
</evidence>
<dbReference type="Pfam" id="PF08448">
    <property type="entry name" value="PAS_4"/>
    <property type="match status" value="1"/>
</dbReference>
<dbReference type="SMART" id="SM00086">
    <property type="entry name" value="PAC"/>
    <property type="match status" value="4"/>
</dbReference>
<protein>
    <recommendedName>
        <fullName evidence="7">EAL domain-containing protein</fullName>
    </recommendedName>
</protein>
<keyword evidence="6" id="KW-1185">Reference proteome</keyword>
<feature type="domain" description="PAS" evidence="1">
    <location>
        <begin position="325"/>
        <end position="375"/>
    </location>
</feature>
<dbReference type="Gene3D" id="3.30.450.20">
    <property type="entry name" value="PAS domain"/>
    <property type="match status" value="4"/>
</dbReference>
<dbReference type="CDD" id="cd01949">
    <property type="entry name" value="GGDEF"/>
    <property type="match status" value="1"/>
</dbReference>
<dbReference type="SMART" id="SM00052">
    <property type="entry name" value="EAL"/>
    <property type="match status" value="1"/>
</dbReference>
<evidence type="ECO:0000259" key="2">
    <source>
        <dbReference type="PROSITE" id="PS50113"/>
    </source>
</evidence>
<dbReference type="InterPro" id="IPR043128">
    <property type="entry name" value="Rev_trsase/Diguanyl_cyclase"/>
</dbReference>